<feature type="domain" description="Flagellar hook protein FlgE/F/G-like D1" evidence="9">
    <location>
        <begin position="83"/>
        <end position="158"/>
    </location>
</feature>
<dbReference type="InterPro" id="IPR020013">
    <property type="entry name" value="Flagellar_FlgE/F/G"/>
</dbReference>
<proteinExistence type="inferred from homology"/>
<gene>
    <name evidence="10" type="ORF">HMPREF9710_01891</name>
</gene>
<keyword evidence="10" id="KW-0282">Flagellum</keyword>
<sequence>MSFQQGLSGLNAAAKSLDVIGNNIANASTVGFKGSTTQFADVYASALNGAGGTQAGIGVKVAAIAQQFTQGNIETTNNPLDIAINGSGFFRVEQAGVVQYSRNGQFSLDKQGYIVNPQGAKLTGYGLGANGQLAAGAPVPLRIDTSDQPPKVSTKGLIQLQLDSRSTAPANSPFDPSDPTTYNKQVPMAVYDTLGNSHTLSTYYVRDKDNPEVWNVYASKDGTELNALAAVGVTQTDEASVEANATWTTANNAVPKDATAVAGAAAGYARAAAAAIAAKAGELDVKYAASGNAAEVSAAALAAAAVPGATPADIDAAIAKELKMEGQKVGSLVFNTNGSLNMAESGNSDGKNGKFDFVIPVVPSTGAESVLNVQIDFAGTTQYGTATSEKRIEQDGYKPGALQRFTTGADGTILGQYSNGQTKALGQVVLANFTNPNGLEPLGNNAWAESANSGVPLIGIAGTGGMGVLQSNATEASSVDLTAELVNMITAQRVYQANSQTIKTQDSVMQTLVNLR</sequence>
<dbReference type="Pfam" id="PF22692">
    <property type="entry name" value="LlgE_F_G_D1"/>
    <property type="match status" value="1"/>
</dbReference>
<dbReference type="OrthoDB" id="8578401at2"/>
<dbReference type="HOGENOM" id="CLU_013687_2_0_4"/>
<feature type="domain" description="Flagellar basal-body/hook protein C-terminal" evidence="7">
    <location>
        <begin position="470"/>
        <end position="515"/>
    </location>
</feature>
<dbReference type="PATRIC" id="fig|883126.3.peg.1921"/>
<dbReference type="PANTHER" id="PTHR30435">
    <property type="entry name" value="FLAGELLAR PROTEIN"/>
    <property type="match status" value="1"/>
</dbReference>
<evidence type="ECO:0000256" key="3">
    <source>
        <dbReference type="ARBA" id="ARBA00019015"/>
    </source>
</evidence>
<dbReference type="InterPro" id="IPR001444">
    <property type="entry name" value="Flag_bb_rod_N"/>
</dbReference>
<dbReference type="Pfam" id="PF07559">
    <property type="entry name" value="FlgE_D2"/>
    <property type="match status" value="1"/>
</dbReference>
<dbReference type="RefSeq" id="WP_005665854.1">
    <property type="nucleotide sequence ID" value="NZ_JH992922.1"/>
</dbReference>
<keyword evidence="10" id="KW-0966">Cell projection</keyword>
<reference evidence="10 11" key="1">
    <citation type="submission" date="2012-09" db="EMBL/GenBank/DDBJ databases">
        <title>The Genome Sequence of Massilia timonae CCUG 45783.</title>
        <authorList>
            <consortium name="The Broad Institute Genome Sequencing Platform"/>
            <person name="Earl A."/>
            <person name="Ward D."/>
            <person name="Feldgarden M."/>
            <person name="Gevers D."/>
            <person name="Huys G."/>
            <person name="Walker B."/>
            <person name="Young S.K."/>
            <person name="Zeng Q."/>
            <person name="Gargeya S."/>
            <person name="Fitzgerald M."/>
            <person name="Haas B."/>
            <person name="Abouelleil A."/>
            <person name="Alvarado L."/>
            <person name="Arachchi H.M."/>
            <person name="Berlin A.M."/>
            <person name="Chapman S.B."/>
            <person name="Goldberg J."/>
            <person name="Griggs A."/>
            <person name="Gujja S."/>
            <person name="Hansen M."/>
            <person name="Howarth C."/>
            <person name="Imamovic A."/>
            <person name="Larimer J."/>
            <person name="McCowen C."/>
            <person name="Montmayeur A."/>
            <person name="Murphy C."/>
            <person name="Neiman D."/>
            <person name="Pearson M."/>
            <person name="Priest M."/>
            <person name="Roberts A."/>
            <person name="Saif S."/>
            <person name="Shea T."/>
            <person name="Sisk P."/>
            <person name="Sykes S."/>
            <person name="Wortman J."/>
            <person name="Nusbaum C."/>
            <person name="Birren B."/>
        </authorList>
    </citation>
    <scope>NUCLEOTIDE SEQUENCE [LARGE SCALE GENOMIC DNA]</scope>
    <source>
        <strain evidence="10 11">CCUG 45783</strain>
    </source>
</reference>
<dbReference type="AlphaFoldDB" id="K9E0J0"/>
<dbReference type="InterPro" id="IPR019776">
    <property type="entry name" value="Flagellar_basal_body_rod_CS"/>
</dbReference>
<dbReference type="InterPro" id="IPR053967">
    <property type="entry name" value="LlgE_F_G-like_D1"/>
</dbReference>
<evidence type="ECO:0000256" key="2">
    <source>
        <dbReference type="ARBA" id="ARBA00009677"/>
    </source>
</evidence>
<protein>
    <recommendedName>
        <fullName evidence="3 5">Flagellar hook protein FlgE</fullName>
    </recommendedName>
</protein>
<dbReference type="InterPro" id="IPR010930">
    <property type="entry name" value="Flg_bb/hook_C_dom"/>
</dbReference>
<evidence type="ECO:0000313" key="11">
    <source>
        <dbReference type="Proteomes" id="UP000009874"/>
    </source>
</evidence>
<dbReference type="eggNOG" id="COG1749">
    <property type="taxonomic scope" value="Bacteria"/>
</dbReference>
<dbReference type="Pfam" id="PF06429">
    <property type="entry name" value="Flg_bbr_C"/>
    <property type="match status" value="1"/>
</dbReference>
<feature type="domain" description="Flagellar hook protein FlgE D2" evidence="8">
    <location>
        <begin position="162"/>
        <end position="397"/>
    </location>
</feature>
<evidence type="ECO:0000256" key="5">
    <source>
        <dbReference type="RuleBase" id="RU362116"/>
    </source>
</evidence>
<organism evidence="10 11">
    <name type="scientific">Massilia timonae CCUG 45783</name>
    <dbReference type="NCBI Taxonomy" id="883126"/>
    <lineage>
        <taxon>Bacteria</taxon>
        <taxon>Pseudomonadati</taxon>
        <taxon>Pseudomonadota</taxon>
        <taxon>Betaproteobacteria</taxon>
        <taxon>Burkholderiales</taxon>
        <taxon>Oxalobacteraceae</taxon>
        <taxon>Telluria group</taxon>
        <taxon>Massilia</taxon>
    </lineage>
</organism>
<dbReference type="SUPFAM" id="SSF117143">
    <property type="entry name" value="Flagellar hook protein flgE"/>
    <property type="match status" value="1"/>
</dbReference>
<dbReference type="Gene3D" id="2.60.98.20">
    <property type="entry name" value="Flagellar hook protein FlgE"/>
    <property type="match status" value="1"/>
</dbReference>
<feature type="domain" description="Flagellar basal body rod protein N-terminal" evidence="6">
    <location>
        <begin position="6"/>
        <end position="33"/>
    </location>
</feature>
<keyword evidence="10" id="KW-0969">Cilium</keyword>
<keyword evidence="11" id="KW-1185">Reference proteome</keyword>
<dbReference type="GO" id="GO:0009425">
    <property type="term" value="C:bacterial-type flagellum basal body"/>
    <property type="evidence" value="ECO:0007669"/>
    <property type="project" value="UniProtKB-SubCell"/>
</dbReference>
<evidence type="ECO:0000259" key="6">
    <source>
        <dbReference type="Pfam" id="PF00460"/>
    </source>
</evidence>
<dbReference type="Pfam" id="PF00460">
    <property type="entry name" value="Flg_bb_rod"/>
    <property type="match status" value="1"/>
</dbReference>
<evidence type="ECO:0000259" key="7">
    <source>
        <dbReference type="Pfam" id="PF06429"/>
    </source>
</evidence>
<evidence type="ECO:0000259" key="9">
    <source>
        <dbReference type="Pfam" id="PF22692"/>
    </source>
</evidence>
<keyword evidence="4 5" id="KW-0975">Bacterial flagellum</keyword>
<dbReference type="PROSITE" id="PS00588">
    <property type="entry name" value="FLAGELLA_BB_ROD"/>
    <property type="match status" value="1"/>
</dbReference>
<dbReference type="PANTHER" id="PTHR30435:SF1">
    <property type="entry name" value="FLAGELLAR HOOK PROTEIN FLGE"/>
    <property type="match status" value="1"/>
</dbReference>
<comment type="caution">
    <text evidence="10">The sequence shown here is derived from an EMBL/GenBank/DDBJ whole genome shotgun (WGS) entry which is preliminary data.</text>
</comment>
<dbReference type="InterPro" id="IPR037058">
    <property type="entry name" value="Falgellar_hook_FlgE_sf"/>
</dbReference>
<dbReference type="InterPro" id="IPR037925">
    <property type="entry name" value="FlgE/F/G-like"/>
</dbReference>
<dbReference type="InterPro" id="IPR011491">
    <property type="entry name" value="FlgE_D2"/>
</dbReference>
<dbReference type="NCBIfam" id="TIGR03506">
    <property type="entry name" value="FlgEFG_subfam"/>
    <property type="match status" value="1"/>
</dbReference>
<evidence type="ECO:0000259" key="8">
    <source>
        <dbReference type="Pfam" id="PF07559"/>
    </source>
</evidence>
<evidence type="ECO:0000256" key="4">
    <source>
        <dbReference type="ARBA" id="ARBA00023143"/>
    </source>
</evidence>
<dbReference type="EMBL" id="AGZI01000021">
    <property type="protein sequence ID" value="EKU82880.1"/>
    <property type="molecule type" value="Genomic_DNA"/>
</dbReference>
<evidence type="ECO:0000256" key="1">
    <source>
        <dbReference type="ARBA" id="ARBA00004117"/>
    </source>
</evidence>
<dbReference type="GO" id="GO:0071978">
    <property type="term" value="P:bacterial-type flagellum-dependent swarming motility"/>
    <property type="evidence" value="ECO:0007669"/>
    <property type="project" value="TreeGrafter"/>
</dbReference>
<comment type="function">
    <text evidence="5">A flexible structure which links the flagellar filament to the drive apparatus in the basal body.</text>
</comment>
<dbReference type="GO" id="GO:0009424">
    <property type="term" value="C:bacterial-type flagellum hook"/>
    <property type="evidence" value="ECO:0007669"/>
    <property type="project" value="TreeGrafter"/>
</dbReference>
<dbReference type="GO" id="GO:0005829">
    <property type="term" value="C:cytosol"/>
    <property type="evidence" value="ECO:0007669"/>
    <property type="project" value="TreeGrafter"/>
</dbReference>
<evidence type="ECO:0000313" key="10">
    <source>
        <dbReference type="EMBL" id="EKU82880.1"/>
    </source>
</evidence>
<name>K9E0J0_9BURK</name>
<dbReference type="Proteomes" id="UP000009874">
    <property type="component" value="Unassembled WGS sequence"/>
</dbReference>
<comment type="subcellular location">
    <subcellularLocation>
        <location evidence="1 5">Bacterial flagellum basal body</location>
    </subcellularLocation>
</comment>
<comment type="similarity">
    <text evidence="2 5">Belongs to the flagella basal body rod proteins family.</text>
</comment>
<accession>K9E0J0</accession>